<dbReference type="InterPro" id="IPR011114">
    <property type="entry name" value="RuvA_C"/>
</dbReference>
<feature type="region of interest" description="Domain III" evidence="6">
    <location>
        <begin position="150"/>
        <end position="197"/>
    </location>
</feature>
<name>A0ABW9F629_9FIRM</name>
<dbReference type="Gene3D" id="1.10.150.20">
    <property type="entry name" value="5' to 3' exonuclease, C-terminal subdomain"/>
    <property type="match status" value="1"/>
</dbReference>
<feature type="region of interest" description="Domain II" evidence="6">
    <location>
        <begin position="64"/>
        <end position="141"/>
    </location>
</feature>
<evidence type="ECO:0000256" key="1">
    <source>
        <dbReference type="ARBA" id="ARBA00022490"/>
    </source>
</evidence>
<dbReference type="Pfam" id="PF07499">
    <property type="entry name" value="RuvA_C"/>
    <property type="match status" value="1"/>
</dbReference>
<dbReference type="SUPFAM" id="SSF50249">
    <property type="entry name" value="Nucleic acid-binding proteins"/>
    <property type="match status" value="1"/>
</dbReference>
<dbReference type="Gene3D" id="1.10.8.10">
    <property type="entry name" value="DNA helicase RuvA subunit, C-terminal domain"/>
    <property type="match status" value="1"/>
</dbReference>
<keyword evidence="2 6" id="KW-0227">DNA damage</keyword>
<keyword evidence="5 6" id="KW-0234">DNA repair</keyword>
<dbReference type="InterPro" id="IPR000085">
    <property type="entry name" value="RuvA"/>
</dbReference>
<comment type="subcellular location">
    <subcellularLocation>
        <location evidence="6">Cytoplasm</location>
    </subcellularLocation>
</comment>
<dbReference type="InterPro" id="IPR010994">
    <property type="entry name" value="RuvA_2-like"/>
</dbReference>
<gene>
    <name evidence="6 9" type="primary">ruvA</name>
    <name evidence="9" type="ORF">ABGF40_01950</name>
</gene>
<dbReference type="RefSeq" id="WP_408105357.1">
    <property type="nucleotide sequence ID" value="NZ_JBFNFH010000003.1"/>
</dbReference>
<evidence type="ECO:0000313" key="9">
    <source>
        <dbReference type="EMBL" id="MFM1524426.1"/>
    </source>
</evidence>
<evidence type="ECO:0000256" key="2">
    <source>
        <dbReference type="ARBA" id="ARBA00022763"/>
    </source>
</evidence>
<comment type="subunit">
    <text evidence="6">Homotetramer. Forms an RuvA(8)-RuvB(12)-Holliday junction (HJ) complex. HJ DNA is sandwiched between 2 RuvA tetramers; dsDNA enters through RuvA and exits via RuvB. An RuvB hexamer assembles on each DNA strand where it exits the tetramer. Each RuvB hexamer is contacted by two RuvA subunits (via domain III) on 2 adjacent RuvB subunits; this complex drives branch migration. In the full resolvosome a probable DNA-RuvA(4)-RuvB(12)-RuvC(2) complex forms which resolves the HJ.</text>
</comment>
<organism evidence="9 10">
    <name type="scientific">Helcococcus bovis</name>
    <dbReference type="NCBI Taxonomy" id="3153252"/>
    <lineage>
        <taxon>Bacteria</taxon>
        <taxon>Bacillati</taxon>
        <taxon>Bacillota</taxon>
        <taxon>Tissierellia</taxon>
        <taxon>Tissierellales</taxon>
        <taxon>Peptoniphilaceae</taxon>
        <taxon>Helcococcus</taxon>
    </lineage>
</organism>
<comment type="function">
    <text evidence="6">The RuvA-RuvB-RuvC complex processes Holliday junction (HJ) DNA during genetic recombination and DNA repair, while the RuvA-RuvB complex plays an important role in the rescue of blocked DNA replication forks via replication fork reversal (RFR). RuvA specifically binds to HJ cruciform DNA, conferring on it an open structure. The RuvB hexamer acts as an ATP-dependent pump, pulling dsDNA into and through the RuvAB complex. HJ branch migration allows RuvC to scan DNA until it finds its consensus sequence, where it cleaves and resolves the cruciform DNA.</text>
</comment>
<dbReference type="Gene3D" id="2.40.50.140">
    <property type="entry name" value="Nucleic acid-binding proteins"/>
    <property type="match status" value="1"/>
</dbReference>
<keyword evidence="1 6" id="KW-0963">Cytoplasm</keyword>
<dbReference type="GO" id="GO:0016787">
    <property type="term" value="F:hydrolase activity"/>
    <property type="evidence" value="ECO:0007669"/>
    <property type="project" value="UniProtKB-KW"/>
</dbReference>
<dbReference type="InterPro" id="IPR013849">
    <property type="entry name" value="DNA_helicase_Holl-junc_RuvA_I"/>
</dbReference>
<comment type="domain">
    <text evidence="6">Has three domains with a flexible linker between the domains II and III and assumes an 'L' shape. Domain III is highly mobile and contacts RuvB.</text>
</comment>
<comment type="similarity">
    <text evidence="6">Belongs to the RuvA family.</text>
</comment>
<comment type="caution">
    <text evidence="6">Lacks conserved residue(s) required for the propagation of feature annotation.</text>
</comment>
<evidence type="ECO:0000256" key="5">
    <source>
        <dbReference type="ARBA" id="ARBA00023204"/>
    </source>
</evidence>
<dbReference type="HAMAP" id="MF_00031">
    <property type="entry name" value="DNA_HJ_migration_RuvA"/>
    <property type="match status" value="1"/>
</dbReference>
<dbReference type="Pfam" id="PF14520">
    <property type="entry name" value="HHH_5"/>
    <property type="match status" value="1"/>
</dbReference>
<dbReference type="InterPro" id="IPR012340">
    <property type="entry name" value="NA-bd_OB-fold"/>
</dbReference>
<protein>
    <recommendedName>
        <fullName evidence="6">Holliday junction branch migration complex subunit RuvA</fullName>
    </recommendedName>
</protein>
<evidence type="ECO:0000256" key="6">
    <source>
        <dbReference type="HAMAP-Rule" id="MF_00031"/>
    </source>
</evidence>
<sequence length="197" mass="22113">MFSYLIGEVKILREDYIVLETNNIGYKIFMPQKNISTLIKNNTYKIYTEFIVREDAVLLYGFENFDDLEMFLNLKQVSGVGPKAALSILSTLSVYEIELAIIGSDINTISKSPGVGKKIASRIILELSDKIDIEKINNGVTVSNQKTNIQNSSDYEFAIEALMNLGYTKMDAESSLKGLNIDDMDLSDIVKTALKRM</sequence>
<dbReference type="Proteomes" id="UP001629536">
    <property type="component" value="Unassembled WGS sequence"/>
</dbReference>
<keyword evidence="10" id="KW-1185">Reference proteome</keyword>
<dbReference type="NCBIfam" id="TIGR00084">
    <property type="entry name" value="ruvA"/>
    <property type="match status" value="1"/>
</dbReference>
<evidence type="ECO:0000256" key="4">
    <source>
        <dbReference type="ARBA" id="ARBA00023172"/>
    </source>
</evidence>
<keyword evidence="4 6" id="KW-0233">DNA recombination</keyword>
<proteinExistence type="inferred from homology"/>
<dbReference type="SUPFAM" id="SSF46929">
    <property type="entry name" value="DNA helicase RuvA subunit, C-terminal domain"/>
    <property type="match status" value="1"/>
</dbReference>
<comment type="caution">
    <text evidence="9">The sequence shown here is derived from an EMBL/GenBank/DDBJ whole genome shotgun (WGS) entry which is preliminary data.</text>
</comment>
<keyword evidence="3 6" id="KW-0238">DNA-binding</keyword>
<accession>A0ABW9F629</accession>
<keyword evidence="9" id="KW-0378">Hydrolase</keyword>
<evidence type="ECO:0000256" key="3">
    <source>
        <dbReference type="ARBA" id="ARBA00023125"/>
    </source>
</evidence>
<dbReference type="CDD" id="cd14332">
    <property type="entry name" value="UBA_RuvA_C"/>
    <property type="match status" value="1"/>
</dbReference>
<dbReference type="InterPro" id="IPR036267">
    <property type="entry name" value="RuvA_C_sf"/>
</dbReference>
<reference evidence="9 10" key="1">
    <citation type="journal article" date="2024" name="Front. Microbiol.">
        <title>Pangenomic and biochemical analyses of Helcococcus ovis reveal widespread tetracycline resistance and a novel bacterial species, Helcococcus bovis.</title>
        <authorList>
            <person name="Cunha F."/>
            <person name="Zhai Y."/>
            <person name="Casaro S."/>
            <person name="Jones K.L."/>
            <person name="Hernandez M."/>
            <person name="Bisinotto R.S."/>
            <person name="Kariyawasam S."/>
            <person name="Brown M.B."/>
            <person name="Phillips A."/>
            <person name="Jeong K.C."/>
            <person name="Galvao K.N."/>
        </authorList>
    </citation>
    <scope>NUCLEOTIDE SEQUENCE [LARGE SCALE GENOMIC DNA]</scope>
    <source>
        <strain evidence="9 10">KG197</strain>
    </source>
</reference>
<dbReference type="SUPFAM" id="SSF47781">
    <property type="entry name" value="RuvA domain 2-like"/>
    <property type="match status" value="1"/>
</dbReference>
<evidence type="ECO:0000313" key="10">
    <source>
        <dbReference type="Proteomes" id="UP001629536"/>
    </source>
</evidence>
<evidence type="ECO:0000259" key="7">
    <source>
        <dbReference type="Pfam" id="PF01330"/>
    </source>
</evidence>
<evidence type="ECO:0000259" key="8">
    <source>
        <dbReference type="Pfam" id="PF07499"/>
    </source>
</evidence>
<dbReference type="GO" id="GO:0003678">
    <property type="term" value="F:DNA helicase activity"/>
    <property type="evidence" value="ECO:0007669"/>
    <property type="project" value="UniProtKB-EC"/>
</dbReference>
<dbReference type="Pfam" id="PF01330">
    <property type="entry name" value="RuvA_N"/>
    <property type="match status" value="1"/>
</dbReference>
<feature type="domain" description="DNA helicase Holliday junction RuvA type" evidence="7">
    <location>
        <begin position="1"/>
        <end position="61"/>
    </location>
</feature>
<dbReference type="EMBL" id="JBFNFH010000003">
    <property type="protein sequence ID" value="MFM1524426.1"/>
    <property type="molecule type" value="Genomic_DNA"/>
</dbReference>
<feature type="domain" description="Holliday junction DNA helicase RuvA C-terminal" evidence="8">
    <location>
        <begin position="158"/>
        <end position="197"/>
    </location>
</feature>